<gene>
    <name evidence="8" type="ORF">I9080_002454</name>
</gene>
<dbReference type="Proteomes" id="UP000859547">
    <property type="component" value="Unassembled WGS sequence"/>
</dbReference>
<keyword evidence="6" id="KW-0479">Metal-binding</keyword>
<comment type="cofactor">
    <cofactor evidence="6">
        <name>Mg(2+)</name>
        <dbReference type="ChEBI" id="CHEBI:18420"/>
    </cofactor>
    <text evidence="6">Binds 1 Mg(2+) ion per trimer.</text>
</comment>
<dbReference type="PROSITE" id="PS51095">
    <property type="entry name" value="PTS_EIIA_TYPE_3"/>
    <property type="match status" value="1"/>
</dbReference>
<dbReference type="Pfam" id="PF02255">
    <property type="entry name" value="PTS_IIA"/>
    <property type="match status" value="1"/>
</dbReference>
<keyword evidence="1" id="KW-0813">Transport</keyword>
<comment type="caution">
    <text evidence="8">The sequence shown here is derived from an EMBL/GenBank/DDBJ whole genome shotgun (WGS) entry which is preliminary data.</text>
</comment>
<evidence type="ECO:0000256" key="6">
    <source>
        <dbReference type="PIRSR" id="PIRSR000699-2"/>
    </source>
</evidence>
<dbReference type="InterPro" id="IPR036542">
    <property type="entry name" value="PTS_IIA_lac/cel_sf"/>
</dbReference>
<feature type="binding site" evidence="6">
    <location>
        <position position="81"/>
    </location>
    <ligand>
        <name>Mg(2+)</name>
        <dbReference type="ChEBI" id="CHEBI:18420"/>
        <note>ligand shared between all trimeric partners</note>
    </ligand>
</feature>
<sequence length="112" mass="12443">MENQKNLEVIMNLIMYGGDAKSNAIEAIQAAKNGEFELANTKILDAESSLSKAHNSQTELLSEEAKGNETIVSLLMVHGQDHLMNAITFTDLAKEFINMYERIADIEKNSIK</sequence>
<keyword evidence="4" id="KW-0598">Phosphotransferase system</keyword>
<evidence type="ECO:0000256" key="4">
    <source>
        <dbReference type="ARBA" id="ARBA00022683"/>
    </source>
</evidence>
<dbReference type="Gene3D" id="1.20.58.80">
    <property type="entry name" value="Phosphotransferase system, lactose/cellobiose-type IIA subunit"/>
    <property type="match status" value="1"/>
</dbReference>
<dbReference type="CDD" id="cd00215">
    <property type="entry name" value="PTS_IIA_lac"/>
    <property type="match status" value="1"/>
</dbReference>
<evidence type="ECO:0000256" key="5">
    <source>
        <dbReference type="PIRSR" id="PIRSR000699-1"/>
    </source>
</evidence>
<keyword evidence="2" id="KW-0762">Sugar transport</keyword>
<evidence type="ECO:0000256" key="3">
    <source>
        <dbReference type="ARBA" id="ARBA00022679"/>
    </source>
</evidence>
<evidence type="ECO:0000256" key="7">
    <source>
        <dbReference type="PROSITE-ProRule" id="PRU00418"/>
    </source>
</evidence>
<dbReference type="PANTHER" id="PTHR34382:SF7">
    <property type="entry name" value="PTS SYSTEM N,N'-DIACETYLCHITOBIOSE-SPECIFIC EIIA COMPONENT"/>
    <property type="match status" value="1"/>
</dbReference>
<dbReference type="PIRSF" id="PIRSF000699">
    <property type="entry name" value="PTS_IILac_III"/>
    <property type="match status" value="1"/>
</dbReference>
<accession>A0A8H9QYQ4</accession>
<keyword evidence="6" id="KW-0460">Magnesium</keyword>
<protein>
    <submittedName>
        <fullName evidence="8">PTS lactose/cellobiose transporter subunit IIA</fullName>
    </submittedName>
</protein>
<dbReference type="EMBL" id="DACTCB010000015">
    <property type="protein sequence ID" value="HAT4308623.1"/>
    <property type="molecule type" value="Genomic_DNA"/>
</dbReference>
<dbReference type="SUPFAM" id="SSF46973">
    <property type="entry name" value="Enzyme IIa from lactose specific PTS, IIa-lac"/>
    <property type="match status" value="1"/>
</dbReference>
<reference evidence="8" key="1">
    <citation type="journal article" date="2018" name="Genome Biol.">
        <title>SKESA: strategic k-mer extension for scrupulous assemblies.</title>
        <authorList>
            <person name="Souvorov A."/>
            <person name="Agarwala R."/>
            <person name="Lipman D.J."/>
        </authorList>
    </citation>
    <scope>NUCLEOTIDE SEQUENCE</scope>
    <source>
        <strain evidence="8">C8</strain>
    </source>
</reference>
<name>A0A8H9QYQ4_CLOPF</name>
<proteinExistence type="predicted"/>
<dbReference type="RefSeq" id="WP_110029832.1">
    <property type="nucleotide sequence ID" value="NZ_CATNXM010000001.1"/>
</dbReference>
<feature type="active site" description="Tele-phosphohistidine intermediate" evidence="5">
    <location>
        <position position="78"/>
    </location>
</feature>
<evidence type="ECO:0000256" key="1">
    <source>
        <dbReference type="ARBA" id="ARBA00022448"/>
    </source>
</evidence>
<keyword evidence="3" id="KW-0808">Transferase</keyword>
<dbReference type="GO" id="GO:0016740">
    <property type="term" value="F:transferase activity"/>
    <property type="evidence" value="ECO:0007669"/>
    <property type="project" value="UniProtKB-KW"/>
</dbReference>
<organism evidence="8">
    <name type="scientific">Clostridium perfringens</name>
    <dbReference type="NCBI Taxonomy" id="1502"/>
    <lineage>
        <taxon>Bacteria</taxon>
        <taxon>Bacillati</taxon>
        <taxon>Bacillota</taxon>
        <taxon>Clostridia</taxon>
        <taxon>Eubacteriales</taxon>
        <taxon>Clostridiaceae</taxon>
        <taxon>Clostridium</taxon>
    </lineage>
</organism>
<dbReference type="GO" id="GO:0046872">
    <property type="term" value="F:metal ion binding"/>
    <property type="evidence" value="ECO:0007669"/>
    <property type="project" value="UniProtKB-KW"/>
</dbReference>
<dbReference type="InterPro" id="IPR003188">
    <property type="entry name" value="PTS_IIA_lac/cel"/>
</dbReference>
<feature type="modified residue" description="Phosphohistidine; by HPr" evidence="7">
    <location>
        <position position="78"/>
    </location>
</feature>
<evidence type="ECO:0000313" key="8">
    <source>
        <dbReference type="EMBL" id="HAT4308623.1"/>
    </source>
</evidence>
<reference evidence="8" key="2">
    <citation type="submission" date="2020-07" db="EMBL/GenBank/DDBJ databases">
        <authorList>
            <consortium name="NCBI Pathogen Detection Project"/>
        </authorList>
    </citation>
    <scope>NUCLEOTIDE SEQUENCE</scope>
    <source>
        <strain evidence="8">C8</strain>
    </source>
</reference>
<dbReference type="PANTHER" id="PTHR34382">
    <property type="entry name" value="PTS SYSTEM N,N'-DIACETYLCHITOBIOSE-SPECIFIC EIIA COMPONENT"/>
    <property type="match status" value="1"/>
</dbReference>
<dbReference type="AlphaFoldDB" id="A0A8H9QYQ4"/>
<evidence type="ECO:0000256" key="2">
    <source>
        <dbReference type="ARBA" id="ARBA00022597"/>
    </source>
</evidence>
<dbReference type="GO" id="GO:0009401">
    <property type="term" value="P:phosphoenolpyruvate-dependent sugar phosphotransferase system"/>
    <property type="evidence" value="ECO:0007669"/>
    <property type="project" value="UniProtKB-KW"/>
</dbReference>